<reference evidence="2" key="2">
    <citation type="submission" date="2021-01" db="UniProtKB">
        <authorList>
            <consortium name="EnsemblPlants"/>
        </authorList>
    </citation>
    <scope>IDENTIFICATION</scope>
</reference>
<name>A0A7N2MTU3_QUELO</name>
<feature type="region of interest" description="Disordered" evidence="1">
    <location>
        <begin position="19"/>
        <end position="112"/>
    </location>
</feature>
<evidence type="ECO:0000313" key="3">
    <source>
        <dbReference type="Proteomes" id="UP000594261"/>
    </source>
</evidence>
<organism evidence="2 3">
    <name type="scientific">Quercus lobata</name>
    <name type="common">Valley oak</name>
    <dbReference type="NCBI Taxonomy" id="97700"/>
    <lineage>
        <taxon>Eukaryota</taxon>
        <taxon>Viridiplantae</taxon>
        <taxon>Streptophyta</taxon>
        <taxon>Embryophyta</taxon>
        <taxon>Tracheophyta</taxon>
        <taxon>Spermatophyta</taxon>
        <taxon>Magnoliopsida</taxon>
        <taxon>eudicotyledons</taxon>
        <taxon>Gunneridae</taxon>
        <taxon>Pentapetalae</taxon>
        <taxon>rosids</taxon>
        <taxon>fabids</taxon>
        <taxon>Fagales</taxon>
        <taxon>Fagaceae</taxon>
        <taxon>Quercus</taxon>
    </lineage>
</organism>
<accession>A0A7N2MTU3</accession>
<dbReference type="InParanoid" id="A0A7N2MTU3"/>
<protein>
    <submittedName>
        <fullName evidence="2">Uncharacterized protein</fullName>
    </submittedName>
</protein>
<dbReference type="Gramene" id="QL10p037775:mrna">
    <property type="protein sequence ID" value="QL10p037775:mrna"/>
    <property type="gene ID" value="QL10p037775"/>
</dbReference>
<evidence type="ECO:0000256" key="1">
    <source>
        <dbReference type="SAM" id="MobiDB-lite"/>
    </source>
</evidence>
<dbReference type="AlphaFoldDB" id="A0A7N2MTU3"/>
<proteinExistence type="predicted"/>
<feature type="compositionally biased region" description="Basic and acidic residues" evidence="1">
    <location>
        <begin position="102"/>
        <end position="112"/>
    </location>
</feature>
<dbReference type="Proteomes" id="UP000594261">
    <property type="component" value="Chromosome 10"/>
</dbReference>
<dbReference type="EMBL" id="LRBV02000010">
    <property type="status" value="NOT_ANNOTATED_CDS"/>
    <property type="molecule type" value="Genomic_DNA"/>
</dbReference>
<dbReference type="EnsemblPlants" id="QL10p037775:mrna">
    <property type="protein sequence ID" value="QL10p037775:mrna"/>
    <property type="gene ID" value="QL10p037775"/>
</dbReference>
<keyword evidence="3" id="KW-1185">Reference proteome</keyword>
<evidence type="ECO:0000313" key="2">
    <source>
        <dbReference type="EnsemblPlants" id="QL10p037775:mrna"/>
    </source>
</evidence>
<feature type="compositionally biased region" description="Acidic residues" evidence="1">
    <location>
        <begin position="55"/>
        <end position="66"/>
    </location>
</feature>
<sequence>MEVKIQRGKLLIWCQRKGLVQKQRGKELVEEEEVESSPLPPPLPIANPLSGLANYDDDEEEEEEEERQMAEQNGSREGVENGNRGQGIEEEEEDQIEQGYGEGRRNHEVERRRDCPYLDIVNRQEGLTRETLAKTSSPSVMTLRIPVMC</sequence>
<reference evidence="2 3" key="1">
    <citation type="journal article" date="2016" name="G3 (Bethesda)">
        <title>First Draft Assembly and Annotation of the Genome of a California Endemic Oak Quercus lobata Nee (Fagaceae).</title>
        <authorList>
            <person name="Sork V.L."/>
            <person name="Fitz-Gibbon S.T."/>
            <person name="Puiu D."/>
            <person name="Crepeau M."/>
            <person name="Gugger P.F."/>
            <person name="Sherman R."/>
            <person name="Stevens K."/>
            <person name="Langley C.H."/>
            <person name="Pellegrini M."/>
            <person name="Salzberg S.L."/>
        </authorList>
    </citation>
    <scope>NUCLEOTIDE SEQUENCE [LARGE SCALE GENOMIC DNA]</scope>
    <source>
        <strain evidence="2 3">cv. SW786</strain>
    </source>
</reference>